<dbReference type="CDD" id="cd05930">
    <property type="entry name" value="A_NRPS"/>
    <property type="match status" value="1"/>
</dbReference>
<dbReference type="AlphaFoldDB" id="A0A1V0TND5"/>
<dbReference type="InterPro" id="IPR020459">
    <property type="entry name" value="AMP-binding"/>
</dbReference>
<name>A0A1V0TND5_9ACTN</name>
<dbReference type="InterPro" id="IPR000873">
    <property type="entry name" value="AMP-dep_synth/lig_dom"/>
</dbReference>
<evidence type="ECO:0000313" key="3">
    <source>
        <dbReference type="EMBL" id="ARF54330.1"/>
    </source>
</evidence>
<dbReference type="RefSeq" id="WP_083104111.1">
    <property type="nucleotide sequence ID" value="NZ_CP020569.1"/>
</dbReference>
<dbReference type="Gene3D" id="3.40.50.12780">
    <property type="entry name" value="N-terminal domain of ligase-like"/>
    <property type="match status" value="1"/>
</dbReference>
<organism evidence="3 4">
    <name type="scientific">Streptomyces gilvosporeus</name>
    <dbReference type="NCBI Taxonomy" id="553510"/>
    <lineage>
        <taxon>Bacteria</taxon>
        <taxon>Bacillati</taxon>
        <taxon>Actinomycetota</taxon>
        <taxon>Actinomycetes</taxon>
        <taxon>Kitasatosporales</taxon>
        <taxon>Streptomycetaceae</taxon>
        <taxon>Streptomyces</taxon>
    </lineage>
</organism>
<dbReference type="OrthoDB" id="2472181at2"/>
<dbReference type="PANTHER" id="PTHR45527">
    <property type="entry name" value="NONRIBOSOMAL PEPTIDE SYNTHETASE"/>
    <property type="match status" value="1"/>
</dbReference>
<dbReference type="InterPro" id="IPR020845">
    <property type="entry name" value="AMP-binding_CS"/>
</dbReference>
<reference evidence="3 4" key="1">
    <citation type="submission" date="2017-04" db="EMBL/GenBank/DDBJ databases">
        <title>Complete Genome Sequence of Streptomyces gilvosporeus F607, a Capable Producer of Natamycin.</title>
        <authorList>
            <person name="Zong G."/>
            <person name="Zhong C."/>
            <person name="Fu J."/>
            <person name="Qin R."/>
            <person name="Cao G."/>
        </authorList>
    </citation>
    <scope>NUCLEOTIDE SEQUENCE [LARGE SCALE GENOMIC DNA]</scope>
    <source>
        <strain evidence="3 4">F607</strain>
    </source>
</reference>
<sequence>MSGTSGLLVRSLADHARTAPDRVALVARGERLTYAELFTAARRVAVRLREHGAGPGTRVAVLGEKTAAAVVSVLGTLLAGAAYVPLDPSAPEARRHSLLADAGARLLLAADPGKAGETEGVRVLDPWADADADAWRAPALGPEDLAYVLYTSGSTGRPKGVCIPHRAVDAFFGAVAGPMDLGPEARCLNTSALHFDVSVIDLLFPLHRGATVHLGPAVPLPGPTLQLIARERITHMAAVGSTLTLLAQHGLESYDLSALRRVMTGAEILNPRTVQAWLAAAPHATVINGYGPTEATCVAIAEPISAREPERTAPYPIGRPLPGVELSFLGADGTVSADGPGEILLSGPQLMAGYLGRPEEQARAFHEGAYRTGDQGHRDAQGTVHFAGRRDDEVKIRGYRINLNEIRATLESHPAVGRAFVTDVEDPRSGRSLACGIQLREGALAGADELTTYAADALPRYMVPRDVVFLDGFPVLSSGKPDTARLRALVAEGAGR</sequence>
<accession>A0A1V0TND5</accession>
<feature type="domain" description="AMP-binding enzyme C-terminal" evidence="2">
    <location>
        <begin position="408"/>
        <end position="480"/>
    </location>
</feature>
<dbReference type="SUPFAM" id="SSF56801">
    <property type="entry name" value="Acetyl-CoA synthetase-like"/>
    <property type="match status" value="1"/>
</dbReference>
<dbReference type="GO" id="GO:0043041">
    <property type="term" value="P:amino acid activation for nonribosomal peptide biosynthetic process"/>
    <property type="evidence" value="ECO:0007669"/>
    <property type="project" value="TreeGrafter"/>
</dbReference>
<proteinExistence type="predicted"/>
<dbReference type="PRINTS" id="PR00154">
    <property type="entry name" value="AMPBINDING"/>
</dbReference>
<dbReference type="Gene3D" id="3.30.300.30">
    <property type="match status" value="1"/>
</dbReference>
<dbReference type="EMBL" id="CP020569">
    <property type="protein sequence ID" value="ARF54330.1"/>
    <property type="molecule type" value="Genomic_DNA"/>
</dbReference>
<protein>
    <recommendedName>
        <fullName evidence="5">Amino acid adenylation domain-containing protein</fullName>
    </recommendedName>
</protein>
<dbReference type="KEGG" id="sgv:B1H19_09075"/>
<feature type="domain" description="AMP-dependent synthetase/ligase" evidence="1">
    <location>
        <begin position="13"/>
        <end position="355"/>
    </location>
</feature>
<dbReference type="STRING" id="553510.B1H19_09075"/>
<dbReference type="GO" id="GO:0031177">
    <property type="term" value="F:phosphopantetheine binding"/>
    <property type="evidence" value="ECO:0007669"/>
    <property type="project" value="TreeGrafter"/>
</dbReference>
<keyword evidence="4" id="KW-1185">Reference proteome</keyword>
<evidence type="ECO:0000259" key="1">
    <source>
        <dbReference type="Pfam" id="PF00501"/>
    </source>
</evidence>
<evidence type="ECO:0000313" key="4">
    <source>
        <dbReference type="Proteomes" id="UP000192726"/>
    </source>
</evidence>
<dbReference type="PROSITE" id="PS00455">
    <property type="entry name" value="AMP_BINDING"/>
    <property type="match status" value="1"/>
</dbReference>
<dbReference type="Pfam" id="PF00501">
    <property type="entry name" value="AMP-binding"/>
    <property type="match status" value="1"/>
</dbReference>
<dbReference type="GO" id="GO:0005737">
    <property type="term" value="C:cytoplasm"/>
    <property type="evidence" value="ECO:0007669"/>
    <property type="project" value="TreeGrafter"/>
</dbReference>
<dbReference type="PANTHER" id="PTHR45527:SF1">
    <property type="entry name" value="FATTY ACID SYNTHASE"/>
    <property type="match status" value="1"/>
</dbReference>
<dbReference type="InterPro" id="IPR042099">
    <property type="entry name" value="ANL_N_sf"/>
</dbReference>
<dbReference type="Pfam" id="PF13193">
    <property type="entry name" value="AMP-binding_C"/>
    <property type="match status" value="1"/>
</dbReference>
<gene>
    <name evidence="3" type="ORF">B1H19_09075</name>
</gene>
<dbReference type="NCBIfam" id="TIGR01733">
    <property type="entry name" value="AA-adenyl-dom"/>
    <property type="match status" value="1"/>
</dbReference>
<dbReference type="InterPro" id="IPR010071">
    <property type="entry name" value="AA_adenyl_dom"/>
</dbReference>
<evidence type="ECO:0000259" key="2">
    <source>
        <dbReference type="Pfam" id="PF13193"/>
    </source>
</evidence>
<dbReference type="InterPro" id="IPR025110">
    <property type="entry name" value="AMP-bd_C"/>
</dbReference>
<dbReference type="Proteomes" id="UP000192726">
    <property type="component" value="Chromosome"/>
</dbReference>
<evidence type="ECO:0008006" key="5">
    <source>
        <dbReference type="Google" id="ProtNLM"/>
    </source>
</evidence>
<dbReference type="InterPro" id="IPR045851">
    <property type="entry name" value="AMP-bd_C_sf"/>
</dbReference>
<dbReference type="GO" id="GO:0044550">
    <property type="term" value="P:secondary metabolite biosynthetic process"/>
    <property type="evidence" value="ECO:0007669"/>
    <property type="project" value="TreeGrafter"/>
</dbReference>